<dbReference type="InterPro" id="IPR001851">
    <property type="entry name" value="ABC_transp_permease"/>
</dbReference>
<dbReference type="EMBL" id="JBEPSH010000001">
    <property type="protein sequence ID" value="MET4575335.1"/>
    <property type="molecule type" value="Genomic_DNA"/>
</dbReference>
<evidence type="ECO:0000313" key="7">
    <source>
        <dbReference type="EMBL" id="MET4575335.1"/>
    </source>
</evidence>
<keyword evidence="3 6" id="KW-0812">Transmembrane</keyword>
<dbReference type="PANTHER" id="PTHR30482:SF20">
    <property type="entry name" value="HIGH-AFFINITY BRANCHED-CHAIN AMINO ACID TRANSPORT SYSTEM PERMEASE PROTEIN LIVM"/>
    <property type="match status" value="1"/>
</dbReference>
<keyword evidence="4 6" id="KW-1133">Transmembrane helix</keyword>
<sequence length="334" mass="34974">MNTLNTPFVACPAASTAWLRGAATAAGLALMAWSFGWQSYPLYVMTQVLIYGIAIMGLNLLTGYTGQISLGHSAFFAIGAYATAVLSHHLGWPLYVGVPTAAGLCFVAGFLFGFPALRLPMLYLALSTFAVAVVTPQALKWKRIEWLTGGVQGIILDKPAFPGMLADRADWAIMISVAACALCAFLLARRILGSQFGRLVDASRDQPLAAAAGGLNITAIRTQMFGLSAAFTGLAGALSVVVGQFVSPESFPFLLSVSLLVGSFVGGVRSLWGAFLGAAFIVLTPNMAESLSKSAPWLIFGSALLAVVFLAPNGLSGLITGLWRNRANSSSNQS</sequence>
<proteinExistence type="predicted"/>
<evidence type="ECO:0000256" key="6">
    <source>
        <dbReference type="SAM" id="Phobius"/>
    </source>
</evidence>
<dbReference type="Proteomes" id="UP001549320">
    <property type="component" value="Unassembled WGS sequence"/>
</dbReference>
<accession>A0ABV2Q2T7</accession>
<feature type="transmembrane region" description="Helical" evidence="6">
    <location>
        <begin position="253"/>
        <end position="283"/>
    </location>
</feature>
<dbReference type="CDD" id="cd06581">
    <property type="entry name" value="TM_PBP1_LivM_like"/>
    <property type="match status" value="1"/>
</dbReference>
<keyword evidence="8" id="KW-1185">Reference proteome</keyword>
<name>A0ABV2Q2T7_9BURK</name>
<evidence type="ECO:0000256" key="4">
    <source>
        <dbReference type="ARBA" id="ARBA00022989"/>
    </source>
</evidence>
<evidence type="ECO:0000256" key="3">
    <source>
        <dbReference type="ARBA" id="ARBA00022692"/>
    </source>
</evidence>
<evidence type="ECO:0000313" key="8">
    <source>
        <dbReference type="Proteomes" id="UP001549320"/>
    </source>
</evidence>
<feature type="transmembrane region" description="Helical" evidence="6">
    <location>
        <begin position="121"/>
        <end position="139"/>
    </location>
</feature>
<gene>
    <name evidence="7" type="ORF">ABIE13_000432</name>
</gene>
<comment type="caution">
    <text evidence="7">The sequence shown here is derived from an EMBL/GenBank/DDBJ whole genome shotgun (WGS) entry which is preliminary data.</text>
</comment>
<dbReference type="PANTHER" id="PTHR30482">
    <property type="entry name" value="HIGH-AFFINITY BRANCHED-CHAIN AMINO ACID TRANSPORT SYSTEM PERMEASE"/>
    <property type="match status" value="1"/>
</dbReference>
<reference evidence="7 8" key="1">
    <citation type="submission" date="2024-06" db="EMBL/GenBank/DDBJ databases">
        <title>Sorghum-associated microbial communities from plants grown in Nebraska, USA.</title>
        <authorList>
            <person name="Schachtman D."/>
        </authorList>
    </citation>
    <scope>NUCLEOTIDE SEQUENCE [LARGE SCALE GENOMIC DNA]</scope>
    <source>
        <strain evidence="7 8">2709</strain>
    </source>
</reference>
<feature type="transmembrane region" description="Helical" evidence="6">
    <location>
        <begin position="41"/>
        <end position="61"/>
    </location>
</feature>
<keyword evidence="2" id="KW-1003">Cell membrane</keyword>
<evidence type="ECO:0000256" key="5">
    <source>
        <dbReference type="ARBA" id="ARBA00023136"/>
    </source>
</evidence>
<feature type="transmembrane region" description="Helical" evidence="6">
    <location>
        <begin position="225"/>
        <end position="247"/>
    </location>
</feature>
<dbReference type="Pfam" id="PF02653">
    <property type="entry name" value="BPD_transp_2"/>
    <property type="match status" value="1"/>
</dbReference>
<keyword evidence="5 6" id="KW-0472">Membrane</keyword>
<evidence type="ECO:0000256" key="1">
    <source>
        <dbReference type="ARBA" id="ARBA00004651"/>
    </source>
</evidence>
<feature type="transmembrane region" description="Helical" evidence="6">
    <location>
        <begin position="171"/>
        <end position="188"/>
    </location>
</feature>
<feature type="transmembrane region" description="Helical" evidence="6">
    <location>
        <begin position="92"/>
        <end position="114"/>
    </location>
</feature>
<dbReference type="InterPro" id="IPR043428">
    <property type="entry name" value="LivM-like"/>
</dbReference>
<feature type="transmembrane region" description="Helical" evidence="6">
    <location>
        <begin position="295"/>
        <end position="315"/>
    </location>
</feature>
<comment type="subcellular location">
    <subcellularLocation>
        <location evidence="1">Cell membrane</location>
        <topology evidence="1">Multi-pass membrane protein</topology>
    </subcellularLocation>
</comment>
<dbReference type="RefSeq" id="WP_354440711.1">
    <property type="nucleotide sequence ID" value="NZ_JBEPSH010000001.1"/>
</dbReference>
<evidence type="ECO:0000256" key="2">
    <source>
        <dbReference type="ARBA" id="ARBA00022475"/>
    </source>
</evidence>
<protein>
    <submittedName>
        <fullName evidence="7">Branched-chain amino acid transport system permease protein</fullName>
    </submittedName>
</protein>
<organism evidence="7 8">
    <name type="scientific">Ottowia thiooxydans</name>
    <dbReference type="NCBI Taxonomy" id="219182"/>
    <lineage>
        <taxon>Bacteria</taxon>
        <taxon>Pseudomonadati</taxon>
        <taxon>Pseudomonadota</taxon>
        <taxon>Betaproteobacteria</taxon>
        <taxon>Burkholderiales</taxon>
        <taxon>Comamonadaceae</taxon>
        <taxon>Ottowia</taxon>
    </lineage>
</organism>